<dbReference type="GO" id="GO:0006011">
    <property type="term" value="P:UDP-alpha-D-glucose metabolic process"/>
    <property type="evidence" value="ECO:0007669"/>
    <property type="project" value="InterPro"/>
</dbReference>
<feature type="binding site" evidence="5">
    <location>
        <position position="362"/>
    </location>
    <ligand>
        <name>UTP</name>
        <dbReference type="ChEBI" id="CHEBI:46398"/>
    </ligand>
</feature>
<dbReference type="Proteomes" id="UP000419743">
    <property type="component" value="Unassembled WGS sequence"/>
</dbReference>
<feature type="binding site" evidence="5">
    <location>
        <position position="184"/>
    </location>
    <ligand>
        <name>UTP</name>
        <dbReference type="ChEBI" id="CHEBI:46398"/>
    </ligand>
</feature>
<sequence>MTEDGLQAAITKMQARGIDPRAINVFAHYWRDLAAGAQGLIPEETIEPLGEVPALGDFAATPQQRRDALARTAVIKLNGGLGTSMGMTGPKSALEVRDGLTFLDIIARQVLALRAQHDVQLPLILMNSFRTRSESLAILEKYPDLAVDGLPLDFLQNAEPKLRADTLAPVEWPADPELEWCPPGHGDIYVALQGSGLLGALRAQGIRYVFLSNADNLGATCDPDVAAWMFDQGVPYAAEVCPRTANDRKGGHLARRRSDGRMILRDSAMVADGEDHHFQDNDRHQYFHTNNLWVDLEVLERLLDERDGVLGLPIVVNRKTVDPSDSSSTPVIQIESAMGTAVEAFEGSQALLVPRRRFRPVKTTNELLLLRSDVFELDDDSVVNSVITHDEPAIRLDGHYKLVPDFEARFPAGPPSLRECTGLEVAGDVTFGAGVVCVGDVQVRAEEPATITDGTRLSGSVTC</sequence>
<dbReference type="Gene3D" id="3.90.550.10">
    <property type="entry name" value="Spore Coat Polysaccharide Biosynthesis Protein SpsA, Chain A"/>
    <property type="match status" value="1"/>
</dbReference>
<dbReference type="EC" id="2.7.7.-" evidence="6"/>
<dbReference type="Gene3D" id="2.160.10.10">
    <property type="entry name" value="Hexapeptide repeat proteins"/>
    <property type="match status" value="1"/>
</dbReference>
<dbReference type="InterPro" id="IPR029044">
    <property type="entry name" value="Nucleotide-diphossugar_trans"/>
</dbReference>
<organism evidence="6 7">
    <name type="scientific">Occultella aeris</name>
    <dbReference type="NCBI Taxonomy" id="2761496"/>
    <lineage>
        <taxon>Bacteria</taxon>
        <taxon>Bacillati</taxon>
        <taxon>Actinomycetota</taxon>
        <taxon>Actinomycetes</taxon>
        <taxon>Micrococcales</taxon>
        <taxon>Ruaniaceae</taxon>
        <taxon>Occultella</taxon>
    </lineage>
</organism>
<name>A0A7M4DLQ1_9MICO</name>
<evidence type="ECO:0000256" key="5">
    <source>
        <dbReference type="PIRSR" id="PIRSR000806-2"/>
    </source>
</evidence>
<dbReference type="PANTHER" id="PTHR43511">
    <property type="match status" value="1"/>
</dbReference>
<dbReference type="InterPro" id="IPR002618">
    <property type="entry name" value="UDPGP_fam"/>
</dbReference>
<keyword evidence="3 6" id="KW-0548">Nucleotidyltransferase</keyword>
<keyword evidence="2 6" id="KW-0808">Transferase</keyword>
<evidence type="ECO:0000256" key="2">
    <source>
        <dbReference type="ARBA" id="ARBA00022679"/>
    </source>
</evidence>
<feature type="binding site" evidence="5">
    <location>
        <position position="91"/>
    </location>
    <ligand>
        <name>UTP</name>
        <dbReference type="ChEBI" id="CHEBI:46398"/>
    </ligand>
</feature>
<dbReference type="AlphaFoldDB" id="A0A7M4DLQ1"/>
<keyword evidence="7" id="KW-1185">Reference proteome</keyword>
<dbReference type="SUPFAM" id="SSF53448">
    <property type="entry name" value="Nucleotide-diphospho-sugar transferases"/>
    <property type="match status" value="1"/>
</dbReference>
<feature type="binding site" evidence="5">
    <location>
        <position position="215"/>
    </location>
    <ligand>
        <name>UTP</name>
        <dbReference type="ChEBI" id="CHEBI:46398"/>
    </ligand>
</feature>
<dbReference type="EMBL" id="CACRYJ010000046">
    <property type="protein sequence ID" value="VZO38225.1"/>
    <property type="molecule type" value="Genomic_DNA"/>
</dbReference>
<proteinExistence type="inferred from homology"/>
<feature type="binding site" evidence="4">
    <location>
        <position position="185"/>
    </location>
    <ligand>
        <name>substrate</name>
    </ligand>
</feature>
<dbReference type="InterPro" id="IPR016267">
    <property type="entry name" value="UDPGP_trans"/>
</dbReference>
<evidence type="ECO:0000256" key="1">
    <source>
        <dbReference type="ARBA" id="ARBA00010401"/>
    </source>
</evidence>
<evidence type="ECO:0000256" key="4">
    <source>
        <dbReference type="PIRSR" id="PIRSR000806-1"/>
    </source>
</evidence>
<protein>
    <submittedName>
        <fullName evidence="6">Putative uridylyltransferase</fullName>
        <ecNumber evidence="6">2.7.7.-</ecNumber>
    </submittedName>
</protein>
<evidence type="ECO:0000256" key="3">
    <source>
        <dbReference type="ARBA" id="ARBA00022695"/>
    </source>
</evidence>
<dbReference type="PIRSF" id="PIRSF000806">
    <property type="entry name" value="UDPGP"/>
    <property type="match status" value="1"/>
</dbReference>
<accession>A0A7M4DLQ1</accession>
<comment type="similarity">
    <text evidence="1">Belongs to the UDPGP type 1 family.</text>
</comment>
<dbReference type="RefSeq" id="WP_156741776.1">
    <property type="nucleotide sequence ID" value="NZ_CACRYJ010000046.1"/>
</dbReference>
<evidence type="ECO:0000313" key="7">
    <source>
        <dbReference type="Proteomes" id="UP000419743"/>
    </source>
</evidence>
<evidence type="ECO:0000313" key="6">
    <source>
        <dbReference type="EMBL" id="VZO38225.1"/>
    </source>
</evidence>
<comment type="caution">
    <text evidence="6">The sequence shown here is derived from an EMBL/GenBank/DDBJ whole genome shotgun (WGS) entry which is preliminary data.</text>
</comment>
<dbReference type="GO" id="GO:0003983">
    <property type="term" value="F:UTP:glucose-1-phosphate uridylyltransferase activity"/>
    <property type="evidence" value="ECO:0007669"/>
    <property type="project" value="InterPro"/>
</dbReference>
<dbReference type="Pfam" id="PF01704">
    <property type="entry name" value="UDPGP"/>
    <property type="match status" value="1"/>
</dbReference>
<gene>
    <name evidence="6" type="ORF">HALOF300_03068</name>
</gene>
<reference evidence="6 7" key="1">
    <citation type="submission" date="2019-11" db="EMBL/GenBank/DDBJ databases">
        <authorList>
            <person name="Criscuolo A."/>
        </authorList>
    </citation>
    <scope>NUCLEOTIDE SEQUENCE [LARGE SCALE GENOMIC DNA]</scope>
    <source>
        <strain evidence="6">CIP111667</strain>
    </source>
</reference>
<feature type="binding site" evidence="5">
    <location>
        <position position="156"/>
    </location>
    <ligand>
        <name>UTP</name>
        <dbReference type="ChEBI" id="CHEBI:46398"/>
    </ligand>
</feature>